<dbReference type="InterPro" id="IPR007759">
    <property type="entry name" value="Asxl_HARE-HTH"/>
</dbReference>
<feature type="compositionally biased region" description="Polar residues" evidence="2">
    <location>
        <begin position="711"/>
        <end position="720"/>
    </location>
</feature>
<keyword evidence="5" id="KW-1185">Reference proteome</keyword>
<evidence type="ECO:0000313" key="4">
    <source>
        <dbReference type="EMBL" id="CAK0785658.1"/>
    </source>
</evidence>
<feature type="compositionally biased region" description="Polar residues" evidence="2">
    <location>
        <begin position="292"/>
        <end position="305"/>
    </location>
</feature>
<feature type="domain" description="HTH HARE-type" evidence="3">
    <location>
        <begin position="129"/>
        <end position="202"/>
    </location>
</feature>
<feature type="compositionally biased region" description="Polar residues" evidence="2">
    <location>
        <begin position="51"/>
        <end position="61"/>
    </location>
</feature>
<gene>
    <name evidence="4" type="ORF">CVIRNUC_008869</name>
</gene>
<feature type="compositionally biased region" description="Low complexity" evidence="2">
    <location>
        <begin position="552"/>
        <end position="563"/>
    </location>
</feature>
<feature type="region of interest" description="Disordered" evidence="2">
    <location>
        <begin position="548"/>
        <end position="570"/>
    </location>
</feature>
<protein>
    <recommendedName>
        <fullName evidence="3">HTH HARE-type domain-containing protein</fullName>
    </recommendedName>
</protein>
<sequence length="787" mass="81479">MLGKRSMGEVEVPSPSPSGEGQLTSSRGRVVKPRTWGDNAEPPMALAGSRLQRTTTPNKEPQGSPEGDRPPMPPGRRPVSAGAVPLGLGLSMNMAKRGTVPVRDETGRFTGVRPKTAAERLQAANGGGGIFKTAAAEVLRGERRLMSTGEIARQAMKRGLITCNGKTPDATMASALYTDLKRRDINSLFIRPHEGLFGLREWTSEENGHFEGRTDSGHLYVMDPTDILSTGGRGFGLSPLPSGVNETGVAGGDDDDATCSGFEGAISPGSPAFAPLLPPRHLKRPRNAPARSAQTPTGLPNWGRSNLSRAVSAGVVDGPVLKLEPVVRSRSMGKNGAGSEGENGNIMLLLDAAQELHRSSSGDEGADIEPSTAGTGGGAGKDDARSRKPGLRQAPAKSRKLQEPAAEDSVVHPPSPKNGEKRKRALSGASLAAAMANHPHVLFDDEGVGRSPRSVAAKARYANSSQQAIAARAEQQGLLIEGFNAQRLAREQAKLPNAGKGLHNEQVNILNLPMPDFDVSGDEPLVAIPEPYEAVAKGMSVSEEVAMAGDPAGSQAQSGESGSLPNQANAAAKERSMLEWSRNQLLRLEESLVSMERQIGPTHPHLGQMHLTLGLAFQSASADPGNFQKAQLHLQKAKKIWEAHAPKAAEGQSAGGEFHYLLSKAAKPSPGLPAPIAVAEPAGHPAVALPSSLGVSPVPTPAVNPPLPYSLPTSQASRPQGQAGAVPQATTQPPAWHSAAPPSAPGAMPAPASLPAQQPAAPSPAAPPAAPAAAGSDAAPAMVQTSA</sequence>
<evidence type="ECO:0000256" key="2">
    <source>
        <dbReference type="SAM" id="MobiDB-lite"/>
    </source>
</evidence>
<feature type="region of interest" description="Disordered" evidence="2">
    <location>
        <begin position="357"/>
        <end position="425"/>
    </location>
</feature>
<evidence type="ECO:0000259" key="3">
    <source>
        <dbReference type="PROSITE" id="PS51913"/>
    </source>
</evidence>
<feature type="compositionally biased region" description="Polar residues" evidence="2">
    <location>
        <begin position="17"/>
        <end position="27"/>
    </location>
</feature>
<evidence type="ECO:0000256" key="1">
    <source>
        <dbReference type="ARBA" id="ARBA00023163"/>
    </source>
</evidence>
<evidence type="ECO:0000313" key="5">
    <source>
        <dbReference type="Proteomes" id="UP001314263"/>
    </source>
</evidence>
<dbReference type="PROSITE" id="PS51913">
    <property type="entry name" value="HTH_HARE"/>
    <property type="match status" value="1"/>
</dbReference>
<dbReference type="GO" id="GO:0006355">
    <property type="term" value="P:regulation of DNA-templated transcription"/>
    <property type="evidence" value="ECO:0007669"/>
    <property type="project" value="InterPro"/>
</dbReference>
<dbReference type="AlphaFoldDB" id="A0AAV1IEB3"/>
<reference evidence="4 5" key="1">
    <citation type="submission" date="2023-10" db="EMBL/GenBank/DDBJ databases">
        <authorList>
            <person name="Maclean D."/>
            <person name="Macfadyen A."/>
        </authorList>
    </citation>
    <scope>NUCLEOTIDE SEQUENCE [LARGE SCALE GENOMIC DNA]</scope>
</reference>
<keyword evidence="1" id="KW-0804">Transcription</keyword>
<accession>A0AAV1IEB3</accession>
<dbReference type="Pfam" id="PF05066">
    <property type="entry name" value="HARE-HTH"/>
    <property type="match status" value="1"/>
</dbReference>
<dbReference type="EMBL" id="CAUYUE010000013">
    <property type="protein sequence ID" value="CAK0785658.1"/>
    <property type="molecule type" value="Genomic_DNA"/>
</dbReference>
<feature type="region of interest" description="Disordered" evidence="2">
    <location>
        <begin position="1"/>
        <end position="84"/>
    </location>
</feature>
<name>A0AAV1IEB3_9CHLO</name>
<dbReference type="Proteomes" id="UP001314263">
    <property type="component" value="Unassembled WGS sequence"/>
</dbReference>
<feature type="region of interest" description="Disordered" evidence="2">
    <location>
        <begin position="704"/>
        <end position="787"/>
    </location>
</feature>
<proteinExistence type="predicted"/>
<feature type="compositionally biased region" description="Low complexity" evidence="2">
    <location>
        <begin position="733"/>
        <end position="760"/>
    </location>
</feature>
<feature type="region of interest" description="Disordered" evidence="2">
    <location>
        <begin position="281"/>
        <end position="305"/>
    </location>
</feature>
<feature type="compositionally biased region" description="Low complexity" evidence="2">
    <location>
        <begin position="771"/>
        <end position="781"/>
    </location>
</feature>
<feature type="compositionally biased region" description="Pro residues" evidence="2">
    <location>
        <begin position="761"/>
        <end position="770"/>
    </location>
</feature>
<comment type="caution">
    <text evidence="4">The sequence shown here is derived from an EMBL/GenBank/DDBJ whole genome shotgun (WGS) entry which is preliminary data.</text>
</comment>
<organism evidence="4 5">
    <name type="scientific">Coccomyxa viridis</name>
    <dbReference type="NCBI Taxonomy" id="1274662"/>
    <lineage>
        <taxon>Eukaryota</taxon>
        <taxon>Viridiplantae</taxon>
        <taxon>Chlorophyta</taxon>
        <taxon>core chlorophytes</taxon>
        <taxon>Trebouxiophyceae</taxon>
        <taxon>Trebouxiophyceae incertae sedis</taxon>
        <taxon>Coccomyxaceae</taxon>
        <taxon>Coccomyxa</taxon>
    </lineage>
</organism>